<organism evidence="2 3">
    <name type="scientific">Paspalum notatum var. saurae</name>
    <dbReference type="NCBI Taxonomy" id="547442"/>
    <lineage>
        <taxon>Eukaryota</taxon>
        <taxon>Viridiplantae</taxon>
        <taxon>Streptophyta</taxon>
        <taxon>Embryophyta</taxon>
        <taxon>Tracheophyta</taxon>
        <taxon>Spermatophyta</taxon>
        <taxon>Magnoliopsida</taxon>
        <taxon>Liliopsida</taxon>
        <taxon>Poales</taxon>
        <taxon>Poaceae</taxon>
        <taxon>PACMAD clade</taxon>
        <taxon>Panicoideae</taxon>
        <taxon>Andropogonodae</taxon>
        <taxon>Paspaleae</taxon>
        <taxon>Paspalinae</taxon>
        <taxon>Paspalum</taxon>
    </lineage>
</organism>
<name>A0AAQ3WT29_PASNO</name>
<protein>
    <recommendedName>
        <fullName evidence="1">DUF6598 domain-containing protein</fullName>
    </recommendedName>
</protein>
<feature type="domain" description="DUF6598" evidence="1">
    <location>
        <begin position="30"/>
        <end position="273"/>
    </location>
</feature>
<sequence>MCPSTAPIGPMRFTDAIFKGETVEVDSVGLNILSVKIACSDIGFPIQVYGTVVVRDSIDYKRVYLFRRDSDHCQIINSKKDGLILSGPKRGLVLLDDDYVETDLWVKDNQGHCRQFSKGFLTIPGLACRSFRGECGVVATESLATRLSTVDVRYEVVRYAREATISVEVVQGEFRGIIAAHTSSNKRRIHVLYDDTSKVTGAADGGNNNSHGGRGVIQLMRPALSVSAAEDELRILAKTAGSERYKRLKFPSRVHSGDDGVLTLGDVIMHVKVDWSIMDPLPVDVV</sequence>
<dbReference type="EMBL" id="CP144749">
    <property type="protein sequence ID" value="WVZ73513.1"/>
    <property type="molecule type" value="Genomic_DNA"/>
</dbReference>
<dbReference type="PANTHER" id="PTHR33065:SF93">
    <property type="entry name" value="DUF6598 DOMAIN-CONTAINING PROTEIN"/>
    <property type="match status" value="1"/>
</dbReference>
<accession>A0AAQ3WT29</accession>
<proteinExistence type="predicted"/>
<evidence type="ECO:0000313" key="2">
    <source>
        <dbReference type="EMBL" id="WVZ73513.1"/>
    </source>
</evidence>
<gene>
    <name evidence="2" type="ORF">U9M48_021812</name>
</gene>
<evidence type="ECO:0000259" key="1">
    <source>
        <dbReference type="Pfam" id="PF20241"/>
    </source>
</evidence>
<dbReference type="Proteomes" id="UP001341281">
    <property type="component" value="Chromosome 05"/>
</dbReference>
<evidence type="ECO:0000313" key="3">
    <source>
        <dbReference type="Proteomes" id="UP001341281"/>
    </source>
</evidence>
<dbReference type="InterPro" id="IPR046533">
    <property type="entry name" value="DUF6598"/>
</dbReference>
<reference evidence="2 3" key="1">
    <citation type="submission" date="2024-02" db="EMBL/GenBank/DDBJ databases">
        <title>High-quality chromosome-scale genome assembly of Pensacola bahiagrass (Paspalum notatum Flugge var. saurae).</title>
        <authorList>
            <person name="Vega J.M."/>
            <person name="Podio M."/>
            <person name="Orjuela J."/>
            <person name="Siena L.A."/>
            <person name="Pessino S.C."/>
            <person name="Combes M.C."/>
            <person name="Mariac C."/>
            <person name="Albertini E."/>
            <person name="Pupilli F."/>
            <person name="Ortiz J.P.A."/>
            <person name="Leblanc O."/>
        </authorList>
    </citation>
    <scope>NUCLEOTIDE SEQUENCE [LARGE SCALE GENOMIC DNA]</scope>
    <source>
        <strain evidence="2">R1</strain>
        <tissue evidence="2">Leaf</tissue>
    </source>
</reference>
<keyword evidence="3" id="KW-1185">Reference proteome</keyword>
<dbReference type="AlphaFoldDB" id="A0AAQ3WT29"/>
<dbReference type="Pfam" id="PF20241">
    <property type="entry name" value="DUF6598"/>
    <property type="match status" value="1"/>
</dbReference>
<dbReference type="PANTHER" id="PTHR33065">
    <property type="entry name" value="OS07G0486400 PROTEIN"/>
    <property type="match status" value="1"/>
</dbReference>